<dbReference type="GO" id="GO:0005634">
    <property type="term" value="C:nucleus"/>
    <property type="evidence" value="ECO:0007669"/>
    <property type="project" value="UniProtKB-SubCell"/>
</dbReference>
<evidence type="ECO:0000256" key="5">
    <source>
        <dbReference type="ARBA" id="ARBA00023242"/>
    </source>
</evidence>
<evidence type="ECO:0000256" key="1">
    <source>
        <dbReference type="ARBA" id="ARBA00004123"/>
    </source>
</evidence>
<dbReference type="PANTHER" id="PTHR31845">
    <property type="entry name" value="FINGER DOMAIN PROTEIN, PUTATIVE-RELATED"/>
    <property type="match status" value="1"/>
</dbReference>
<protein>
    <submittedName>
        <fullName evidence="7">Transcriptional regulator WAR1</fullName>
    </submittedName>
</protein>
<dbReference type="PANTHER" id="PTHR31845:SF32">
    <property type="entry name" value="MISCELLANEOUS ZN(II)2CYS6 TRANSCRIPTION FACTOR (EUROFUNG)-RELATED"/>
    <property type="match status" value="1"/>
</dbReference>
<evidence type="ECO:0000256" key="6">
    <source>
        <dbReference type="SAM" id="MobiDB-lite"/>
    </source>
</evidence>
<sequence length="499" mass="56624">MQSQIPVNVPDSNQRTPLQACNPPLASRPAPQSTQSYLQFNDNSTQGQDEALQIFREQYAVRFPFIVIPPQLTSSELRAQSPFLHRTIMLVALQNQRLKQIEMSKQVSMEIAAALILRGERSLDMLQAVIIYNTWSYYYSPVVPHTQSTAMFQLSFALLFDLGLNRPVRDAEGPEMLVDPSKNVTEINSKEGKRTLDERRAFLSCYILTSVIALYIKKTDGIPYSPYMDYCCKVLEEKAECGSDLLLVALAKLQFVAESFQRNVLQKSRNTELKVPAWMYVKSLRNELETLWASFSPSLRQNQFLIMNYHSTEIFLYEPCLQQHPIAIGFTMGDPQRIDMLHACFVSAKSLLDIFLGQPLSVYSSITVLELSHIGQGLVTFFKLSMVDEPGWDLAYVRKIIGAGEYWDRLISNFEQVGAVIDQSQPEPCRNSFPTGCSNAMRKIKGVYEAKIAAETAQNVSDEQAVSLGLDAMIYGDQIDWMDDVYWEEMLNDGNFLQQ</sequence>
<dbReference type="AlphaFoldDB" id="A0A8T9C2Q0"/>
<proteinExistence type="predicted"/>
<feature type="compositionally biased region" description="Polar residues" evidence="6">
    <location>
        <begin position="1"/>
        <end position="19"/>
    </location>
</feature>
<dbReference type="GO" id="GO:0000981">
    <property type="term" value="F:DNA-binding transcription factor activity, RNA polymerase II-specific"/>
    <property type="evidence" value="ECO:0007669"/>
    <property type="project" value="TreeGrafter"/>
</dbReference>
<evidence type="ECO:0000256" key="4">
    <source>
        <dbReference type="ARBA" id="ARBA00023163"/>
    </source>
</evidence>
<comment type="subcellular location">
    <subcellularLocation>
        <location evidence="1">Nucleus</location>
    </subcellularLocation>
</comment>
<dbReference type="InterPro" id="IPR051089">
    <property type="entry name" value="prtT"/>
</dbReference>
<name>A0A8T9C2Q0_9HELO</name>
<keyword evidence="2" id="KW-0805">Transcription regulation</keyword>
<comment type="caution">
    <text evidence="7">The sequence shown here is derived from an EMBL/GenBank/DDBJ whole genome shotgun (WGS) entry which is preliminary data.</text>
</comment>
<reference evidence="7 8" key="1">
    <citation type="submission" date="2018-05" db="EMBL/GenBank/DDBJ databases">
        <title>Genome sequencing and assembly of the regulated plant pathogen Lachnellula willkommii and related sister species for the development of diagnostic species identification markers.</title>
        <authorList>
            <person name="Giroux E."/>
            <person name="Bilodeau G."/>
        </authorList>
    </citation>
    <scope>NUCLEOTIDE SEQUENCE [LARGE SCALE GENOMIC DNA]</scope>
    <source>
        <strain evidence="7 8">CBS 268.59</strain>
    </source>
</reference>
<feature type="compositionally biased region" description="Polar residues" evidence="6">
    <location>
        <begin position="30"/>
        <end position="41"/>
    </location>
</feature>
<evidence type="ECO:0000313" key="7">
    <source>
        <dbReference type="EMBL" id="TVY78222.1"/>
    </source>
</evidence>
<dbReference type="Proteomes" id="UP000469558">
    <property type="component" value="Unassembled WGS sequence"/>
</dbReference>
<evidence type="ECO:0000256" key="3">
    <source>
        <dbReference type="ARBA" id="ARBA00023125"/>
    </source>
</evidence>
<dbReference type="CDD" id="cd12148">
    <property type="entry name" value="fungal_TF_MHR"/>
    <property type="match status" value="1"/>
</dbReference>
<accession>A0A8T9C2Q0</accession>
<keyword evidence="8" id="KW-1185">Reference proteome</keyword>
<feature type="region of interest" description="Disordered" evidence="6">
    <location>
        <begin position="1"/>
        <end position="41"/>
    </location>
</feature>
<gene>
    <name evidence="7" type="primary">WAR1_2</name>
    <name evidence="7" type="ORF">LSUE1_G005605</name>
</gene>
<keyword evidence="4" id="KW-0804">Transcription</keyword>
<evidence type="ECO:0000313" key="8">
    <source>
        <dbReference type="Proteomes" id="UP000469558"/>
    </source>
</evidence>
<keyword evidence="5" id="KW-0539">Nucleus</keyword>
<dbReference type="OrthoDB" id="5226580at2759"/>
<keyword evidence="3" id="KW-0238">DNA-binding</keyword>
<dbReference type="GO" id="GO:0000976">
    <property type="term" value="F:transcription cis-regulatory region binding"/>
    <property type="evidence" value="ECO:0007669"/>
    <property type="project" value="TreeGrafter"/>
</dbReference>
<evidence type="ECO:0000256" key="2">
    <source>
        <dbReference type="ARBA" id="ARBA00023015"/>
    </source>
</evidence>
<dbReference type="EMBL" id="QGMK01000817">
    <property type="protein sequence ID" value="TVY78222.1"/>
    <property type="molecule type" value="Genomic_DNA"/>
</dbReference>
<organism evidence="7 8">
    <name type="scientific">Lachnellula suecica</name>
    <dbReference type="NCBI Taxonomy" id="602035"/>
    <lineage>
        <taxon>Eukaryota</taxon>
        <taxon>Fungi</taxon>
        <taxon>Dikarya</taxon>
        <taxon>Ascomycota</taxon>
        <taxon>Pezizomycotina</taxon>
        <taxon>Leotiomycetes</taxon>
        <taxon>Helotiales</taxon>
        <taxon>Lachnaceae</taxon>
        <taxon>Lachnellula</taxon>
    </lineage>
</organism>